<evidence type="ECO:0000256" key="5">
    <source>
        <dbReference type="ARBA" id="ARBA00022741"/>
    </source>
</evidence>
<evidence type="ECO:0000313" key="12">
    <source>
        <dbReference type="EMBL" id="RDV13685.1"/>
    </source>
</evidence>
<sequence>MKKNNKDHVIDIRSWLFKFQTRWYVFAACVLVFLAIAYVFVQKTQRVYSFKSTLLLGDQQTGSKKAQELLAILDSQNKGIKVEDEIGIIQSAEMIRQALKNLDYTVSYYKVTDHWLNSITDLVVEEQYQDAPYEVDLDTSAYQLVDIPIVVEVLPDNKFEITAEAKDVAQYDFSNHTVVDFIPKVDIKQVLEFDQPYKDKYMSFKLSRIIYMDPQPGEKYYFVINSMDKLVGQQQKNLKIRPIERESRVLELTSEGSIPEKEIRFLNALMQEYVFRDLEDKNITGRKTLDFIDSQLAVLTDSLRRSKQAVSSFRSTNRLANINVQSNQNYEKLTRLESDRAKLVTDKIYFQNILEQVQNGDGITESVSPASASLQNPNLNNLFADLSELYKQKAGYRVNSTEDNPLLKVLEGKINNTRSAIIANLKNMVRSADVSINDVNQRITGIESTLAALPENERKLMDLQSEAEFVDKKYSFLLEKRAEAAIALATNATDKKIVDKASLAGNGPVNVKPKLIYMLALLMGLAIPAVVIALMDNVDNTIQGKNDLSAITRIPFLGVIAHGTVDDKLAVKNNPRSAIAESFRSMRVNLQYLLAGDNLKVIGVTSSVSGEGKTFCSVNLASELALSGKKVVLIESDMRKPTFEKYFNTKNDSGLSSYLTNGLPLEGVIQQTEVENLDIIPCGLIPDNAIHLLELPRMQELIDSLKDMYDYVVIDTPPIGFVSEFFILMRHLDTSLYVVKHKYTNKDMLDQVNELYAAKKLKNIYMVINDLDYNKTYEYGYKRKGHYYYA</sequence>
<dbReference type="PANTHER" id="PTHR32309:SF13">
    <property type="entry name" value="FERRIC ENTEROBACTIN TRANSPORT PROTEIN FEPE"/>
    <property type="match status" value="1"/>
</dbReference>
<evidence type="ECO:0000256" key="6">
    <source>
        <dbReference type="ARBA" id="ARBA00022777"/>
    </source>
</evidence>
<keyword evidence="4" id="KW-0808">Transferase</keyword>
<dbReference type="EC" id="2.7.10.2" evidence="3"/>
<keyword evidence="13" id="KW-1185">Reference proteome</keyword>
<keyword evidence="8" id="KW-0829">Tyrosine-protein kinase</keyword>
<evidence type="ECO:0000256" key="7">
    <source>
        <dbReference type="ARBA" id="ARBA00022840"/>
    </source>
</evidence>
<evidence type="ECO:0000256" key="1">
    <source>
        <dbReference type="ARBA" id="ARBA00007316"/>
    </source>
</evidence>
<dbReference type="SUPFAM" id="SSF52540">
    <property type="entry name" value="P-loop containing nucleoside triphosphate hydrolases"/>
    <property type="match status" value="1"/>
</dbReference>
<dbReference type="GO" id="GO:0005886">
    <property type="term" value="C:plasma membrane"/>
    <property type="evidence" value="ECO:0007669"/>
    <property type="project" value="TreeGrafter"/>
</dbReference>
<dbReference type="FunFam" id="3.40.50.300:FF:000527">
    <property type="entry name" value="Tyrosine-protein kinase etk"/>
    <property type="match status" value="1"/>
</dbReference>
<comment type="similarity">
    <text evidence="2">Belongs to the etk/wzc family.</text>
</comment>
<organism evidence="12 13">
    <name type="scientific">Pontibacter diazotrophicus</name>
    <dbReference type="NCBI Taxonomy" id="1400979"/>
    <lineage>
        <taxon>Bacteria</taxon>
        <taxon>Pseudomonadati</taxon>
        <taxon>Bacteroidota</taxon>
        <taxon>Cytophagia</taxon>
        <taxon>Cytophagales</taxon>
        <taxon>Hymenobacteraceae</taxon>
        <taxon>Pontibacter</taxon>
    </lineage>
</organism>
<evidence type="ECO:0000313" key="13">
    <source>
        <dbReference type="Proteomes" id="UP000256708"/>
    </source>
</evidence>
<dbReference type="InterPro" id="IPR025669">
    <property type="entry name" value="AAA_dom"/>
</dbReference>
<feature type="transmembrane region" description="Helical" evidence="10">
    <location>
        <begin position="515"/>
        <end position="535"/>
    </location>
</feature>
<gene>
    <name evidence="12" type="ORF">DXT99_18110</name>
</gene>
<comment type="similarity">
    <text evidence="1">Belongs to the CpsD/CapB family.</text>
</comment>
<name>A0A3D8L8G4_9BACT</name>
<dbReference type="Proteomes" id="UP000256708">
    <property type="component" value="Unassembled WGS sequence"/>
</dbReference>
<dbReference type="NCBIfam" id="TIGR01007">
    <property type="entry name" value="eps_fam"/>
    <property type="match status" value="1"/>
</dbReference>
<evidence type="ECO:0000259" key="11">
    <source>
        <dbReference type="Pfam" id="PF13614"/>
    </source>
</evidence>
<dbReference type="Gene3D" id="3.40.50.300">
    <property type="entry name" value="P-loop containing nucleotide triphosphate hydrolases"/>
    <property type="match status" value="1"/>
</dbReference>
<comment type="catalytic activity">
    <reaction evidence="9">
        <text>L-tyrosyl-[protein] + ATP = O-phospho-L-tyrosyl-[protein] + ADP + H(+)</text>
        <dbReference type="Rhea" id="RHEA:10596"/>
        <dbReference type="Rhea" id="RHEA-COMP:10136"/>
        <dbReference type="Rhea" id="RHEA-COMP:20101"/>
        <dbReference type="ChEBI" id="CHEBI:15378"/>
        <dbReference type="ChEBI" id="CHEBI:30616"/>
        <dbReference type="ChEBI" id="CHEBI:46858"/>
        <dbReference type="ChEBI" id="CHEBI:61978"/>
        <dbReference type="ChEBI" id="CHEBI:456216"/>
        <dbReference type="EC" id="2.7.10.2"/>
    </reaction>
</comment>
<dbReference type="EMBL" id="QRGR01000021">
    <property type="protein sequence ID" value="RDV13685.1"/>
    <property type="molecule type" value="Genomic_DNA"/>
</dbReference>
<dbReference type="InterPro" id="IPR027417">
    <property type="entry name" value="P-loop_NTPase"/>
</dbReference>
<keyword evidence="5" id="KW-0547">Nucleotide-binding</keyword>
<dbReference type="InterPro" id="IPR005702">
    <property type="entry name" value="Wzc-like_C"/>
</dbReference>
<dbReference type="RefSeq" id="WP_115566994.1">
    <property type="nucleotide sequence ID" value="NZ_QRGR01000021.1"/>
</dbReference>
<dbReference type="AlphaFoldDB" id="A0A3D8L8G4"/>
<evidence type="ECO:0000256" key="9">
    <source>
        <dbReference type="ARBA" id="ARBA00051245"/>
    </source>
</evidence>
<evidence type="ECO:0000256" key="10">
    <source>
        <dbReference type="SAM" id="Phobius"/>
    </source>
</evidence>
<dbReference type="InterPro" id="IPR050445">
    <property type="entry name" value="Bact_polysacc_biosynth/exp"/>
</dbReference>
<protein>
    <recommendedName>
        <fullName evidence="3">non-specific protein-tyrosine kinase</fullName>
        <ecNumber evidence="3">2.7.10.2</ecNumber>
    </recommendedName>
</protein>
<keyword evidence="6" id="KW-0418">Kinase</keyword>
<keyword evidence="10" id="KW-0812">Transmembrane</keyword>
<feature type="transmembrane region" description="Helical" evidence="10">
    <location>
        <begin position="21"/>
        <end position="41"/>
    </location>
</feature>
<dbReference type="GO" id="GO:0005524">
    <property type="term" value="F:ATP binding"/>
    <property type="evidence" value="ECO:0007669"/>
    <property type="project" value="UniProtKB-KW"/>
</dbReference>
<keyword evidence="7" id="KW-0067">ATP-binding</keyword>
<dbReference type="OrthoDB" id="9794577at2"/>
<evidence type="ECO:0000256" key="2">
    <source>
        <dbReference type="ARBA" id="ARBA00008883"/>
    </source>
</evidence>
<dbReference type="GO" id="GO:0004715">
    <property type="term" value="F:non-membrane spanning protein tyrosine kinase activity"/>
    <property type="evidence" value="ECO:0007669"/>
    <property type="project" value="UniProtKB-EC"/>
</dbReference>
<proteinExistence type="inferred from homology"/>
<accession>A0A3D8L8G4</accession>
<dbReference type="GO" id="GO:0042802">
    <property type="term" value="F:identical protein binding"/>
    <property type="evidence" value="ECO:0007669"/>
    <property type="project" value="UniProtKB-ARBA"/>
</dbReference>
<evidence type="ECO:0000256" key="8">
    <source>
        <dbReference type="ARBA" id="ARBA00023137"/>
    </source>
</evidence>
<feature type="domain" description="AAA" evidence="11">
    <location>
        <begin position="600"/>
        <end position="719"/>
    </location>
</feature>
<keyword evidence="10" id="KW-0472">Membrane</keyword>
<dbReference type="Pfam" id="PF13614">
    <property type="entry name" value="AAA_31"/>
    <property type="match status" value="1"/>
</dbReference>
<comment type="caution">
    <text evidence="12">The sequence shown here is derived from an EMBL/GenBank/DDBJ whole genome shotgun (WGS) entry which is preliminary data.</text>
</comment>
<keyword evidence="10" id="KW-1133">Transmembrane helix</keyword>
<dbReference type="CDD" id="cd05387">
    <property type="entry name" value="BY-kinase"/>
    <property type="match status" value="1"/>
</dbReference>
<evidence type="ECO:0000256" key="4">
    <source>
        <dbReference type="ARBA" id="ARBA00022679"/>
    </source>
</evidence>
<evidence type="ECO:0000256" key="3">
    <source>
        <dbReference type="ARBA" id="ARBA00011903"/>
    </source>
</evidence>
<dbReference type="PANTHER" id="PTHR32309">
    <property type="entry name" value="TYROSINE-PROTEIN KINASE"/>
    <property type="match status" value="1"/>
</dbReference>
<reference evidence="13" key="1">
    <citation type="submission" date="2018-08" db="EMBL/GenBank/DDBJ databases">
        <authorList>
            <person name="Liu Z.-W."/>
            <person name="Du Z.-J."/>
        </authorList>
    </citation>
    <scope>NUCLEOTIDE SEQUENCE [LARGE SCALE GENOMIC DNA]</scope>
    <source>
        <strain evidence="13">H4X</strain>
    </source>
</reference>